<keyword evidence="7" id="KW-0496">Mitochondrion</keyword>
<evidence type="ECO:0000313" key="12">
    <source>
        <dbReference type="Proteomes" id="UP000688137"/>
    </source>
</evidence>
<comment type="caution">
    <text evidence="11">The sequence shown here is derived from an EMBL/GenBank/DDBJ whole genome shotgun (WGS) entry which is preliminary data.</text>
</comment>
<evidence type="ECO:0000256" key="10">
    <source>
        <dbReference type="RuleBase" id="RU000488"/>
    </source>
</evidence>
<keyword evidence="12" id="KW-1185">Reference proteome</keyword>
<reference evidence="11" key="1">
    <citation type="submission" date="2021-01" db="EMBL/GenBank/DDBJ databases">
        <authorList>
            <consortium name="Genoscope - CEA"/>
            <person name="William W."/>
        </authorList>
    </citation>
    <scope>NUCLEOTIDE SEQUENCE</scope>
</reference>
<keyword evidence="8 9" id="KW-0472">Membrane</keyword>
<evidence type="ECO:0000256" key="9">
    <source>
        <dbReference type="PROSITE-ProRule" id="PRU00282"/>
    </source>
</evidence>
<keyword evidence="3 10" id="KW-0813">Transport</keyword>
<evidence type="ECO:0000256" key="3">
    <source>
        <dbReference type="ARBA" id="ARBA00022448"/>
    </source>
</evidence>
<keyword evidence="6" id="KW-1133">Transmembrane helix</keyword>
<dbReference type="GO" id="GO:0071913">
    <property type="term" value="F:citrate secondary active transmembrane transporter activity"/>
    <property type="evidence" value="ECO:0007669"/>
    <property type="project" value="TreeGrafter"/>
</dbReference>
<name>A0A8S1K171_PARPR</name>
<dbReference type="PANTHER" id="PTHR45788:SF4">
    <property type="entry name" value="TRICARBOXYLATE TRANSPORT PROTEIN, MITOCHONDRIAL"/>
    <property type="match status" value="1"/>
</dbReference>
<dbReference type="FunFam" id="1.50.40.10:FF:000007">
    <property type="entry name" value="Mitochondrial tricarboxylate transport protein-like"/>
    <property type="match status" value="1"/>
</dbReference>
<dbReference type="InterPro" id="IPR049563">
    <property type="entry name" value="TXTP-like"/>
</dbReference>
<evidence type="ECO:0000256" key="8">
    <source>
        <dbReference type="ARBA" id="ARBA00023136"/>
    </source>
</evidence>
<dbReference type="AlphaFoldDB" id="A0A8S1K171"/>
<dbReference type="OMA" id="AWYAGCT"/>
<evidence type="ECO:0000256" key="1">
    <source>
        <dbReference type="ARBA" id="ARBA00004225"/>
    </source>
</evidence>
<dbReference type="EMBL" id="CAJJDM010000007">
    <property type="protein sequence ID" value="CAD8045926.1"/>
    <property type="molecule type" value="Genomic_DNA"/>
</dbReference>
<dbReference type="Proteomes" id="UP000688137">
    <property type="component" value="Unassembled WGS sequence"/>
</dbReference>
<feature type="repeat" description="Solcar" evidence="9">
    <location>
        <begin position="100"/>
        <end position="189"/>
    </location>
</feature>
<evidence type="ECO:0000313" key="11">
    <source>
        <dbReference type="EMBL" id="CAD8045926.1"/>
    </source>
</evidence>
<evidence type="ECO:0000256" key="7">
    <source>
        <dbReference type="ARBA" id="ARBA00023128"/>
    </source>
</evidence>
<keyword evidence="5" id="KW-0677">Repeat</keyword>
<evidence type="ECO:0000256" key="2">
    <source>
        <dbReference type="ARBA" id="ARBA00006375"/>
    </source>
</evidence>
<keyword evidence="4 9" id="KW-0812">Transmembrane</keyword>
<dbReference type="GO" id="GO:0031966">
    <property type="term" value="C:mitochondrial membrane"/>
    <property type="evidence" value="ECO:0007669"/>
    <property type="project" value="UniProtKB-SubCell"/>
</dbReference>
<protein>
    <submittedName>
        <fullName evidence="11">Uncharacterized protein</fullName>
    </submittedName>
</protein>
<accession>A0A8S1K171</accession>
<dbReference type="InterPro" id="IPR018108">
    <property type="entry name" value="MCP_transmembrane"/>
</dbReference>
<evidence type="ECO:0000256" key="4">
    <source>
        <dbReference type="ARBA" id="ARBA00022692"/>
    </source>
</evidence>
<dbReference type="GO" id="GO:0006843">
    <property type="term" value="P:mitochondrial citrate transmembrane transport"/>
    <property type="evidence" value="ECO:0007669"/>
    <property type="project" value="TreeGrafter"/>
</dbReference>
<feature type="repeat" description="Solcar" evidence="9">
    <location>
        <begin position="198"/>
        <end position="283"/>
    </location>
</feature>
<sequence>MGGAKVDSKDPVRGIISGGITGGIEICITYPTEYIKTMMQLYKEYSQKGVKYCIGETYRNFGIQGFYRGLTPLVTFSIPKVACRFGANEWLKNNVFTDRKSRFQTFCAGLGAGVFEAIVVVTPTETLKVKLIHDKLSKTPKYRGMIHGIGSIVNEMGLSGIYKGLIPTIVKQGSNQGIRFVVFEDTKKFIQKKFTFLPEPVTLLLSGGIAGAASVMCNTPVDVIKTQMQGLKAHQYNGVLDCCKQTYQHEGIRGFYKGTVPRLGRVVLDVAITFTLYDYIGRVLNFVWPPKH</sequence>
<organism evidence="11 12">
    <name type="scientific">Paramecium primaurelia</name>
    <dbReference type="NCBI Taxonomy" id="5886"/>
    <lineage>
        <taxon>Eukaryota</taxon>
        <taxon>Sar</taxon>
        <taxon>Alveolata</taxon>
        <taxon>Ciliophora</taxon>
        <taxon>Intramacronucleata</taxon>
        <taxon>Oligohymenophorea</taxon>
        <taxon>Peniculida</taxon>
        <taxon>Parameciidae</taxon>
        <taxon>Paramecium</taxon>
    </lineage>
</organism>
<dbReference type="PANTHER" id="PTHR45788">
    <property type="entry name" value="SUCCINATE/FUMARATE MITOCHONDRIAL TRANSPORTER-RELATED"/>
    <property type="match status" value="1"/>
</dbReference>
<evidence type="ECO:0000256" key="6">
    <source>
        <dbReference type="ARBA" id="ARBA00022989"/>
    </source>
</evidence>
<evidence type="ECO:0000256" key="5">
    <source>
        <dbReference type="ARBA" id="ARBA00022737"/>
    </source>
</evidence>
<proteinExistence type="inferred from homology"/>
<gene>
    <name evidence="11" type="ORF">PPRIM_AZ9-3.1.T0100096</name>
</gene>
<feature type="repeat" description="Solcar" evidence="9">
    <location>
        <begin position="9"/>
        <end position="94"/>
    </location>
</feature>
<dbReference type="PROSITE" id="PS50920">
    <property type="entry name" value="SOLCAR"/>
    <property type="match status" value="3"/>
</dbReference>
<comment type="subcellular location">
    <subcellularLocation>
        <location evidence="1">Mitochondrion membrane</location>
        <topology evidence="1">Multi-pass membrane protein</topology>
    </subcellularLocation>
</comment>
<dbReference type="Pfam" id="PF00153">
    <property type="entry name" value="Mito_carr"/>
    <property type="match status" value="3"/>
</dbReference>
<comment type="similarity">
    <text evidence="2 10">Belongs to the mitochondrial carrier (TC 2.A.29) family.</text>
</comment>